<evidence type="ECO:0000256" key="1">
    <source>
        <dbReference type="SAM" id="Phobius"/>
    </source>
</evidence>
<keyword evidence="2" id="KW-0732">Signal</keyword>
<organism evidence="3">
    <name type="scientific">Rhizophora mucronata</name>
    <name type="common">Asiatic mangrove</name>
    <dbReference type="NCBI Taxonomy" id="61149"/>
    <lineage>
        <taxon>Eukaryota</taxon>
        <taxon>Viridiplantae</taxon>
        <taxon>Streptophyta</taxon>
        <taxon>Embryophyta</taxon>
        <taxon>Tracheophyta</taxon>
        <taxon>Spermatophyta</taxon>
        <taxon>Magnoliopsida</taxon>
        <taxon>eudicotyledons</taxon>
        <taxon>Gunneridae</taxon>
        <taxon>Pentapetalae</taxon>
        <taxon>rosids</taxon>
        <taxon>fabids</taxon>
        <taxon>Malpighiales</taxon>
        <taxon>Rhizophoraceae</taxon>
        <taxon>Rhizophora</taxon>
    </lineage>
</organism>
<evidence type="ECO:0000256" key="2">
    <source>
        <dbReference type="SAM" id="SignalP"/>
    </source>
</evidence>
<dbReference type="AlphaFoldDB" id="A0A2P2KMP1"/>
<feature type="chain" id="PRO_5015114309" evidence="2">
    <location>
        <begin position="21"/>
        <end position="130"/>
    </location>
</feature>
<keyword evidence="1" id="KW-1133">Transmembrane helix</keyword>
<sequence length="130" mass="15110">MFDWILKLIILFLIPLNSYSNFNSMLEGPYIYIYIHIMVKIIVLHLPSHFGFGSIVGFRFYITSPPVVPNTSSSLKQLRASKDNLVLSIEKPTKRMTMANEFLISFPRSSFPYNLPHKFKSWNSSDLYIN</sequence>
<evidence type="ECO:0000313" key="3">
    <source>
        <dbReference type="EMBL" id="MBX06993.1"/>
    </source>
</evidence>
<accession>A0A2P2KMP1</accession>
<feature type="signal peptide" evidence="2">
    <location>
        <begin position="1"/>
        <end position="20"/>
    </location>
</feature>
<keyword evidence="1" id="KW-0472">Membrane</keyword>
<reference evidence="3" key="1">
    <citation type="submission" date="2018-02" db="EMBL/GenBank/DDBJ databases">
        <title>Rhizophora mucronata_Transcriptome.</title>
        <authorList>
            <person name="Meera S.P."/>
            <person name="Sreeshan A."/>
            <person name="Augustine A."/>
        </authorList>
    </citation>
    <scope>NUCLEOTIDE SEQUENCE</scope>
    <source>
        <tissue evidence="3">Leaf</tissue>
    </source>
</reference>
<name>A0A2P2KMP1_RHIMU</name>
<keyword evidence="1" id="KW-0812">Transmembrane</keyword>
<dbReference type="EMBL" id="GGEC01026509">
    <property type="protein sequence ID" value="MBX06993.1"/>
    <property type="molecule type" value="Transcribed_RNA"/>
</dbReference>
<protein>
    <submittedName>
        <fullName evidence="3">Uncharacterized protein</fullName>
    </submittedName>
</protein>
<feature type="transmembrane region" description="Helical" evidence="1">
    <location>
        <begin position="30"/>
        <end position="52"/>
    </location>
</feature>
<proteinExistence type="predicted"/>